<dbReference type="CDD" id="cd05233">
    <property type="entry name" value="SDR_c"/>
    <property type="match status" value="1"/>
</dbReference>
<proteinExistence type="inferred from homology"/>
<dbReference type="PROSITE" id="PS00061">
    <property type="entry name" value="ADH_SHORT"/>
    <property type="match status" value="1"/>
</dbReference>
<dbReference type="InterPro" id="IPR057326">
    <property type="entry name" value="KR_dom"/>
</dbReference>
<evidence type="ECO:0000313" key="4">
    <source>
        <dbReference type="EMBL" id="MCQ4636965.1"/>
    </source>
</evidence>
<dbReference type="EMBL" id="JANFXK010000009">
    <property type="protein sequence ID" value="MCQ4636965.1"/>
    <property type="molecule type" value="Genomic_DNA"/>
</dbReference>
<comment type="similarity">
    <text evidence="1">Belongs to the short-chain dehydrogenases/reductases (SDR) family.</text>
</comment>
<dbReference type="InterPro" id="IPR036291">
    <property type="entry name" value="NAD(P)-bd_dom_sf"/>
</dbReference>
<accession>A0ABT1RP57</accession>
<organism evidence="4 5">
    <name type="scientific">Anaerovorax odorimutans</name>
    <dbReference type="NCBI Taxonomy" id="109327"/>
    <lineage>
        <taxon>Bacteria</taxon>
        <taxon>Bacillati</taxon>
        <taxon>Bacillota</taxon>
        <taxon>Clostridia</taxon>
        <taxon>Peptostreptococcales</taxon>
        <taxon>Anaerovoracaceae</taxon>
        <taxon>Anaerovorax</taxon>
    </lineage>
</organism>
<evidence type="ECO:0000313" key="5">
    <source>
        <dbReference type="Proteomes" id="UP001524502"/>
    </source>
</evidence>
<dbReference type="SUPFAM" id="SSF51735">
    <property type="entry name" value="NAD(P)-binding Rossmann-fold domains"/>
    <property type="match status" value="1"/>
</dbReference>
<evidence type="ECO:0000259" key="3">
    <source>
        <dbReference type="SMART" id="SM00822"/>
    </source>
</evidence>
<gene>
    <name evidence="4" type="ORF">NE619_09495</name>
</gene>
<dbReference type="InterPro" id="IPR002347">
    <property type="entry name" value="SDR_fam"/>
</dbReference>
<dbReference type="InterPro" id="IPR020904">
    <property type="entry name" value="Sc_DH/Rdtase_CS"/>
</dbReference>
<dbReference type="Proteomes" id="UP001524502">
    <property type="component" value="Unassembled WGS sequence"/>
</dbReference>
<keyword evidence="5" id="KW-1185">Reference proteome</keyword>
<dbReference type="PANTHER" id="PTHR42760">
    <property type="entry name" value="SHORT-CHAIN DEHYDROGENASES/REDUCTASES FAMILY MEMBER"/>
    <property type="match status" value="1"/>
</dbReference>
<reference evidence="4 5" key="1">
    <citation type="submission" date="2022-06" db="EMBL/GenBank/DDBJ databases">
        <title>Isolation of gut microbiota from human fecal samples.</title>
        <authorList>
            <person name="Pamer E.G."/>
            <person name="Barat B."/>
            <person name="Waligurski E."/>
            <person name="Medina S."/>
            <person name="Paddock L."/>
            <person name="Mostad J."/>
        </authorList>
    </citation>
    <scope>NUCLEOTIDE SEQUENCE [LARGE SCALE GENOMIC DNA]</scope>
    <source>
        <strain evidence="4 5">SL.3.17</strain>
    </source>
</reference>
<name>A0ABT1RP57_9FIRM</name>
<dbReference type="Gene3D" id="3.40.50.720">
    <property type="entry name" value="NAD(P)-binding Rossmann-like Domain"/>
    <property type="match status" value="1"/>
</dbReference>
<keyword evidence="2" id="KW-0560">Oxidoreductase</keyword>
<protein>
    <submittedName>
        <fullName evidence="4">SDR family oxidoreductase</fullName>
    </submittedName>
</protein>
<feature type="domain" description="Ketoreductase" evidence="3">
    <location>
        <begin position="5"/>
        <end position="178"/>
    </location>
</feature>
<dbReference type="SMART" id="SM00822">
    <property type="entry name" value="PKS_KR"/>
    <property type="match status" value="1"/>
</dbReference>
<comment type="caution">
    <text evidence="4">The sequence shown here is derived from an EMBL/GenBank/DDBJ whole genome shotgun (WGS) entry which is preliminary data.</text>
</comment>
<evidence type="ECO:0000256" key="2">
    <source>
        <dbReference type="ARBA" id="ARBA00023002"/>
    </source>
</evidence>
<dbReference type="PRINTS" id="PR00081">
    <property type="entry name" value="GDHRDH"/>
</dbReference>
<dbReference type="Pfam" id="PF13561">
    <property type="entry name" value="adh_short_C2"/>
    <property type="match status" value="1"/>
</dbReference>
<evidence type="ECO:0000256" key="1">
    <source>
        <dbReference type="ARBA" id="ARBA00006484"/>
    </source>
</evidence>
<dbReference type="PANTHER" id="PTHR42760:SF133">
    <property type="entry name" value="3-OXOACYL-[ACYL-CARRIER-PROTEIN] REDUCTASE"/>
    <property type="match status" value="1"/>
</dbReference>
<sequence>MLKNKTILVTGGSSGIGRATVRMLAQKGYRVYFTYRNDKSAEQTSTLVMKDGVVSFPVKCDIADIDASTKMIDKIFRETGEIYGLVNCAGISNTKAIEEIDEKEWNEMLDTNLKGTFFLMQAAYGYMKRQNNGRIVTLTSIAGQRGGFFSGAHYCASKAGLEAIMKCFALCGAQYGVHSNAVSPGVVDTPMTRKEGVTTEGIPLKRAAVPEEVASVITFLLSADAEYINGTTIDVNGGQLMR</sequence>